<dbReference type="Gene3D" id="3.40.50.1220">
    <property type="entry name" value="TPP-binding domain"/>
    <property type="match status" value="1"/>
</dbReference>
<dbReference type="InterPro" id="IPR050134">
    <property type="entry name" value="NAD-dep_sirtuin_deacylases"/>
</dbReference>
<dbReference type="InterPro" id="IPR026591">
    <property type="entry name" value="Sirtuin_cat_small_dom_sf"/>
</dbReference>
<dbReference type="InParanoid" id="B2A496"/>
<dbReference type="FunCoup" id="B2A496">
    <property type="interactions" value="301"/>
</dbReference>
<dbReference type="eggNOG" id="COG0846">
    <property type="taxonomic scope" value="Bacteria"/>
</dbReference>
<dbReference type="Pfam" id="PF02146">
    <property type="entry name" value="SIR2"/>
    <property type="match status" value="1"/>
</dbReference>
<name>B2A496_NATTJ</name>
<dbReference type="InterPro" id="IPR029035">
    <property type="entry name" value="DHS-like_NAD/FAD-binding_dom"/>
</dbReference>
<organism evidence="6 7">
    <name type="scientific">Natranaerobius thermophilus (strain ATCC BAA-1301 / DSM 18059 / JW/NM-WN-LF)</name>
    <dbReference type="NCBI Taxonomy" id="457570"/>
    <lineage>
        <taxon>Bacteria</taxon>
        <taxon>Bacillati</taxon>
        <taxon>Bacillota</taxon>
        <taxon>Clostridia</taxon>
        <taxon>Natranaerobiales</taxon>
        <taxon>Natranaerobiaceae</taxon>
        <taxon>Natranaerobius</taxon>
    </lineage>
</organism>
<dbReference type="AlphaFoldDB" id="B2A496"/>
<feature type="binding site" evidence="4">
    <location>
        <position position="129"/>
    </location>
    <ligand>
        <name>Zn(2+)</name>
        <dbReference type="ChEBI" id="CHEBI:29105"/>
    </ligand>
</feature>
<feature type="binding site" evidence="4">
    <location>
        <position position="132"/>
    </location>
    <ligand>
        <name>Zn(2+)</name>
        <dbReference type="ChEBI" id="CHEBI:29105"/>
    </ligand>
</feature>
<proteinExistence type="predicted"/>
<dbReference type="PANTHER" id="PTHR11085">
    <property type="entry name" value="NAD-DEPENDENT PROTEIN DEACYLASE SIRTUIN-5, MITOCHONDRIAL-RELATED"/>
    <property type="match status" value="1"/>
</dbReference>
<evidence type="ECO:0000313" key="6">
    <source>
        <dbReference type="EMBL" id="ACB83750.1"/>
    </source>
</evidence>
<keyword evidence="2" id="KW-0808">Transferase</keyword>
<dbReference type="KEGG" id="nth:Nther_0151"/>
<dbReference type="SUPFAM" id="SSF52467">
    <property type="entry name" value="DHS-like NAD/FAD-binding domain"/>
    <property type="match status" value="1"/>
</dbReference>
<keyword evidence="4" id="KW-0862">Zinc</keyword>
<dbReference type="OrthoDB" id="9800582at2"/>
<dbReference type="PROSITE" id="PS50305">
    <property type="entry name" value="SIRTUIN"/>
    <property type="match status" value="1"/>
</dbReference>
<feature type="domain" description="Deacetylase sirtuin-type" evidence="5">
    <location>
        <begin position="1"/>
        <end position="252"/>
    </location>
</feature>
<dbReference type="InterPro" id="IPR026590">
    <property type="entry name" value="Ssirtuin_cat_dom"/>
</dbReference>
<evidence type="ECO:0000313" key="7">
    <source>
        <dbReference type="Proteomes" id="UP000001683"/>
    </source>
</evidence>
<dbReference type="RefSeq" id="WP_012446641.1">
    <property type="nucleotide sequence ID" value="NC_010718.1"/>
</dbReference>
<reference evidence="6 7" key="2">
    <citation type="journal article" date="2011" name="J. Bacteriol.">
        <title>Complete genome sequence of the anaerobic, halophilic alkalithermophile Natranaerobius thermophilus JW/NM-WN-LF.</title>
        <authorList>
            <person name="Zhao B."/>
            <person name="Mesbah N.M."/>
            <person name="Dalin E."/>
            <person name="Goodwin L."/>
            <person name="Nolan M."/>
            <person name="Pitluck S."/>
            <person name="Chertkov O."/>
            <person name="Brettin T.S."/>
            <person name="Han J."/>
            <person name="Larimer F.W."/>
            <person name="Land M.L."/>
            <person name="Hauser L."/>
            <person name="Kyrpides N."/>
            <person name="Wiegel J."/>
        </authorList>
    </citation>
    <scope>NUCLEOTIDE SEQUENCE [LARGE SCALE GENOMIC DNA]</scope>
    <source>
        <strain evidence="7">ATCC BAA-1301 / DSM 18059 / JW/NM-WN-LF</strain>
    </source>
</reference>
<dbReference type="Gene3D" id="3.30.1600.10">
    <property type="entry name" value="SIR2/SIRT2 'Small Domain"/>
    <property type="match status" value="1"/>
</dbReference>
<accession>B2A496</accession>
<dbReference type="GO" id="GO:0046872">
    <property type="term" value="F:metal ion binding"/>
    <property type="evidence" value="ECO:0007669"/>
    <property type="project" value="UniProtKB-KW"/>
</dbReference>
<dbReference type="Proteomes" id="UP000001683">
    <property type="component" value="Chromosome"/>
</dbReference>
<keyword evidence="7" id="KW-1185">Reference proteome</keyword>
<gene>
    <name evidence="6" type="ordered locus">Nther_0151</name>
</gene>
<dbReference type="GO" id="GO:0017136">
    <property type="term" value="F:histone deacetylase activity, NAD-dependent"/>
    <property type="evidence" value="ECO:0007669"/>
    <property type="project" value="TreeGrafter"/>
</dbReference>
<evidence type="ECO:0000256" key="2">
    <source>
        <dbReference type="ARBA" id="ARBA00022679"/>
    </source>
</evidence>
<evidence type="ECO:0000256" key="3">
    <source>
        <dbReference type="ARBA" id="ARBA00023027"/>
    </source>
</evidence>
<evidence type="ECO:0000256" key="4">
    <source>
        <dbReference type="PROSITE-ProRule" id="PRU00236"/>
    </source>
</evidence>
<feature type="binding site" evidence="4">
    <location>
        <position position="158"/>
    </location>
    <ligand>
        <name>Zn(2+)</name>
        <dbReference type="ChEBI" id="CHEBI:29105"/>
    </ligand>
</feature>
<feature type="binding site" evidence="4">
    <location>
        <position position="155"/>
    </location>
    <ligand>
        <name>Zn(2+)</name>
        <dbReference type="ChEBI" id="CHEBI:29105"/>
    </ligand>
</feature>
<evidence type="ECO:0000259" key="5">
    <source>
        <dbReference type="PROSITE" id="PS50305"/>
    </source>
</evidence>
<protein>
    <recommendedName>
        <fullName evidence="1">protein acetyllysine N-acetyltransferase</fullName>
        <ecNumber evidence="1">2.3.1.286</ecNumber>
    </recommendedName>
</protein>
<dbReference type="STRING" id="457570.Nther_0151"/>
<dbReference type="PANTHER" id="PTHR11085:SF10">
    <property type="entry name" value="NAD-DEPENDENT PROTEIN DEACYLASE SIRTUIN-5, MITOCHONDRIAL-RELATED"/>
    <property type="match status" value="1"/>
</dbReference>
<keyword evidence="4" id="KW-0479">Metal-binding</keyword>
<feature type="active site" description="Proton acceptor" evidence="4">
    <location>
        <position position="121"/>
    </location>
</feature>
<dbReference type="EMBL" id="CP001034">
    <property type="protein sequence ID" value="ACB83750.1"/>
    <property type="molecule type" value="Genomic_DNA"/>
</dbReference>
<reference evidence="6 7" key="1">
    <citation type="submission" date="2008-04" db="EMBL/GenBank/DDBJ databases">
        <title>Complete sequence of chromosome of Natranaerobius thermophilus JW/NM-WN-LF.</title>
        <authorList>
            <consortium name="US DOE Joint Genome Institute"/>
            <person name="Copeland A."/>
            <person name="Lucas S."/>
            <person name="Lapidus A."/>
            <person name="Glavina del Rio T."/>
            <person name="Dalin E."/>
            <person name="Tice H."/>
            <person name="Bruce D."/>
            <person name="Goodwin L."/>
            <person name="Pitluck S."/>
            <person name="Chertkov O."/>
            <person name="Brettin T."/>
            <person name="Detter J.C."/>
            <person name="Han C."/>
            <person name="Kuske C.R."/>
            <person name="Schmutz J."/>
            <person name="Larimer F."/>
            <person name="Land M."/>
            <person name="Hauser L."/>
            <person name="Kyrpides N."/>
            <person name="Lykidis A."/>
            <person name="Mesbah N.M."/>
            <person name="Wiegel J."/>
        </authorList>
    </citation>
    <scope>NUCLEOTIDE SEQUENCE [LARGE SCALE GENOMIC DNA]</scope>
    <source>
        <strain evidence="7">ATCC BAA-1301 / DSM 18059 / JW/NM-WN-LF</strain>
    </source>
</reference>
<dbReference type="EC" id="2.3.1.286" evidence="1"/>
<evidence type="ECO:0000256" key="1">
    <source>
        <dbReference type="ARBA" id="ARBA00012928"/>
    </source>
</evidence>
<dbReference type="InterPro" id="IPR003000">
    <property type="entry name" value="Sirtuin"/>
</dbReference>
<dbReference type="GO" id="GO:0070403">
    <property type="term" value="F:NAD+ binding"/>
    <property type="evidence" value="ECO:0007669"/>
    <property type="project" value="InterPro"/>
</dbReference>
<dbReference type="NCBIfam" id="NF001753">
    <property type="entry name" value="PRK00481.1-3"/>
    <property type="match status" value="1"/>
</dbReference>
<sequence>MADNKKFQDLKEKLLSSEEPYVLTGAGISTESGIPDFRGKDGLWTKIDPMQYSTREVLMSVPEKFYEYGFERFKQLANKEPNQGHKILADLEKHGVISGIVTQNIDGLHQKAGSKQVFEVHGNTRKCYCLGCNQEYPFQELSDQLEKEQKDVPKCKECGGMLRPDIILFGDQMPDLFFKVTTVLKQRCDFLLVIGTSLQVYPVAALAELGIPMGIINLEETPFDRQAEVVIQGKCGETLSQLWDHMKDELSQ</sequence>
<dbReference type="HOGENOM" id="CLU_023643_3_0_9"/>
<keyword evidence="3" id="KW-0520">NAD</keyword>